<keyword evidence="12" id="KW-1185">Reference proteome</keyword>
<accession>A0A518H7M5</accession>
<evidence type="ECO:0000256" key="1">
    <source>
        <dbReference type="ARBA" id="ARBA00004141"/>
    </source>
</evidence>
<evidence type="ECO:0000256" key="3">
    <source>
        <dbReference type="ARBA" id="ARBA00022475"/>
    </source>
</evidence>
<dbReference type="SUPFAM" id="SSF81330">
    <property type="entry name" value="Gated mechanosensitive channel"/>
    <property type="match status" value="1"/>
</dbReference>
<keyword evidence="2" id="KW-0813">Transport</keyword>
<comment type="subcellular location">
    <subcellularLocation>
        <location evidence="1">Membrane</location>
        <topology evidence="1">Multi-pass membrane protein</topology>
    </subcellularLocation>
</comment>
<dbReference type="AlphaFoldDB" id="A0A518H7M5"/>
<evidence type="ECO:0000256" key="5">
    <source>
        <dbReference type="ARBA" id="ARBA00022989"/>
    </source>
</evidence>
<dbReference type="Proteomes" id="UP000317835">
    <property type="component" value="Chromosome"/>
</dbReference>
<dbReference type="Pfam" id="PF01741">
    <property type="entry name" value="MscL"/>
    <property type="match status" value="1"/>
</dbReference>
<dbReference type="InterPro" id="IPR037673">
    <property type="entry name" value="MSC/AndL"/>
</dbReference>
<keyword evidence="5 10" id="KW-1133">Transmembrane helix</keyword>
<protein>
    <submittedName>
        <fullName evidence="11">Large-conductance mechanosensitive channel</fullName>
    </submittedName>
</protein>
<dbReference type="OrthoDB" id="9810350at2"/>
<dbReference type="PANTHER" id="PTHR30266">
    <property type="entry name" value="MECHANOSENSITIVE CHANNEL MSCL"/>
    <property type="match status" value="1"/>
</dbReference>
<name>A0A518H7M5_9BACT</name>
<sequence>MRWLSRWWGEFTGFALKGNVLELAVAVVLGGAFQGVVDGLVTHIIMPTLSYVTPGADSYASWKIGRVEVGGFLASVVNFALIALAMFLVIRKVVGSIRKAVDPPDPSGPTTKECPYCLSKIPDPATRCAYCTADLPAPPASPKGRSPSRGSGRKSKP</sequence>
<feature type="region of interest" description="Disordered" evidence="9">
    <location>
        <begin position="134"/>
        <end position="157"/>
    </location>
</feature>
<dbReference type="KEGG" id="tpla:ElP_47540"/>
<dbReference type="InterPro" id="IPR036019">
    <property type="entry name" value="MscL_channel"/>
</dbReference>
<dbReference type="GO" id="GO:0016020">
    <property type="term" value="C:membrane"/>
    <property type="evidence" value="ECO:0007669"/>
    <property type="project" value="UniProtKB-SubCell"/>
</dbReference>
<proteinExistence type="predicted"/>
<dbReference type="PANTHER" id="PTHR30266:SF2">
    <property type="entry name" value="LARGE-CONDUCTANCE MECHANOSENSITIVE CHANNEL"/>
    <property type="match status" value="1"/>
</dbReference>
<keyword evidence="8" id="KW-0407">Ion channel</keyword>
<evidence type="ECO:0000256" key="6">
    <source>
        <dbReference type="ARBA" id="ARBA00023065"/>
    </source>
</evidence>
<keyword evidence="6" id="KW-0406">Ion transport</keyword>
<evidence type="ECO:0000313" key="12">
    <source>
        <dbReference type="Proteomes" id="UP000317835"/>
    </source>
</evidence>
<keyword evidence="4 10" id="KW-0812">Transmembrane</keyword>
<evidence type="ECO:0000256" key="7">
    <source>
        <dbReference type="ARBA" id="ARBA00023136"/>
    </source>
</evidence>
<evidence type="ECO:0000256" key="10">
    <source>
        <dbReference type="SAM" id="Phobius"/>
    </source>
</evidence>
<dbReference type="EMBL" id="CP036426">
    <property type="protein sequence ID" value="QDV36825.1"/>
    <property type="molecule type" value="Genomic_DNA"/>
</dbReference>
<dbReference type="GO" id="GO:0008381">
    <property type="term" value="F:mechanosensitive monoatomic ion channel activity"/>
    <property type="evidence" value="ECO:0007669"/>
    <property type="project" value="InterPro"/>
</dbReference>
<feature type="transmembrane region" description="Helical" evidence="10">
    <location>
        <begin position="20"/>
        <end position="49"/>
    </location>
</feature>
<reference evidence="11 12" key="1">
    <citation type="submission" date="2019-02" db="EMBL/GenBank/DDBJ databases">
        <title>Deep-cultivation of Planctomycetes and their phenomic and genomic characterization uncovers novel biology.</title>
        <authorList>
            <person name="Wiegand S."/>
            <person name="Jogler M."/>
            <person name="Boedeker C."/>
            <person name="Pinto D."/>
            <person name="Vollmers J."/>
            <person name="Rivas-Marin E."/>
            <person name="Kohn T."/>
            <person name="Peeters S.H."/>
            <person name="Heuer A."/>
            <person name="Rast P."/>
            <person name="Oberbeckmann S."/>
            <person name="Bunk B."/>
            <person name="Jeske O."/>
            <person name="Meyerdierks A."/>
            <person name="Storesund J.E."/>
            <person name="Kallscheuer N."/>
            <person name="Luecker S."/>
            <person name="Lage O.M."/>
            <person name="Pohl T."/>
            <person name="Merkel B.J."/>
            <person name="Hornburger P."/>
            <person name="Mueller R.-W."/>
            <person name="Bruemmer F."/>
            <person name="Labrenz M."/>
            <person name="Spormann A.M."/>
            <person name="Op den Camp H."/>
            <person name="Overmann J."/>
            <person name="Amann R."/>
            <person name="Jetten M.S.M."/>
            <person name="Mascher T."/>
            <person name="Medema M.H."/>
            <person name="Devos D.P."/>
            <person name="Kaster A.-K."/>
            <person name="Ovreas L."/>
            <person name="Rohde M."/>
            <person name="Galperin M.Y."/>
            <person name="Jogler C."/>
        </authorList>
    </citation>
    <scope>NUCLEOTIDE SEQUENCE [LARGE SCALE GENOMIC DNA]</scope>
    <source>
        <strain evidence="11 12">ElP</strain>
    </source>
</reference>
<evidence type="ECO:0000313" key="11">
    <source>
        <dbReference type="EMBL" id="QDV36825.1"/>
    </source>
</evidence>
<evidence type="ECO:0000256" key="9">
    <source>
        <dbReference type="SAM" id="MobiDB-lite"/>
    </source>
</evidence>
<evidence type="ECO:0000256" key="4">
    <source>
        <dbReference type="ARBA" id="ARBA00022692"/>
    </source>
</evidence>
<dbReference type="InterPro" id="IPR001185">
    <property type="entry name" value="MS_channel"/>
</dbReference>
<organism evidence="11 12">
    <name type="scientific">Tautonia plasticadhaerens</name>
    <dbReference type="NCBI Taxonomy" id="2527974"/>
    <lineage>
        <taxon>Bacteria</taxon>
        <taxon>Pseudomonadati</taxon>
        <taxon>Planctomycetota</taxon>
        <taxon>Planctomycetia</taxon>
        <taxon>Isosphaerales</taxon>
        <taxon>Isosphaeraceae</taxon>
        <taxon>Tautonia</taxon>
    </lineage>
</organism>
<gene>
    <name evidence="11" type="primary">mscL</name>
    <name evidence="11" type="ORF">ElP_47540</name>
</gene>
<dbReference type="NCBIfam" id="TIGR00220">
    <property type="entry name" value="mscL"/>
    <property type="match status" value="1"/>
</dbReference>
<feature type="transmembrane region" description="Helical" evidence="10">
    <location>
        <begin position="69"/>
        <end position="90"/>
    </location>
</feature>
<evidence type="ECO:0000256" key="2">
    <source>
        <dbReference type="ARBA" id="ARBA00022448"/>
    </source>
</evidence>
<keyword evidence="7 10" id="KW-0472">Membrane</keyword>
<evidence type="ECO:0000256" key="8">
    <source>
        <dbReference type="ARBA" id="ARBA00023303"/>
    </source>
</evidence>
<keyword evidence="3" id="KW-1003">Cell membrane</keyword>
<dbReference type="Gene3D" id="1.10.1200.120">
    <property type="entry name" value="Large-conductance mechanosensitive channel, MscL, domain 1"/>
    <property type="match status" value="1"/>
</dbReference>
<dbReference type="RefSeq" id="WP_145273723.1">
    <property type="nucleotide sequence ID" value="NZ_CP036426.1"/>
</dbReference>